<gene>
    <name evidence="2" type="ORF">MED92_11734</name>
</gene>
<comment type="caution">
    <text evidence="2">The sequence shown here is derived from an EMBL/GenBank/DDBJ whole genome shotgun (WGS) entry which is preliminary data.</text>
</comment>
<evidence type="ECO:0000313" key="3">
    <source>
        <dbReference type="Proteomes" id="UP000002171"/>
    </source>
</evidence>
<organism evidence="2 3">
    <name type="scientific">Neptuniibacter caesariensis</name>
    <dbReference type="NCBI Taxonomy" id="207954"/>
    <lineage>
        <taxon>Bacteria</taxon>
        <taxon>Pseudomonadati</taxon>
        <taxon>Pseudomonadota</taxon>
        <taxon>Gammaproteobacteria</taxon>
        <taxon>Oceanospirillales</taxon>
        <taxon>Oceanospirillaceae</taxon>
        <taxon>Neptuniibacter</taxon>
    </lineage>
</organism>
<dbReference type="GO" id="GO:0071949">
    <property type="term" value="F:FAD binding"/>
    <property type="evidence" value="ECO:0007669"/>
    <property type="project" value="InterPro"/>
</dbReference>
<name>A0A7U8GRG2_NEPCE</name>
<dbReference type="InterPro" id="IPR036046">
    <property type="entry name" value="Acylphosphatase-like_dom_sf"/>
</dbReference>
<dbReference type="GO" id="GO:0009882">
    <property type="term" value="F:blue light photoreceptor activity"/>
    <property type="evidence" value="ECO:0007669"/>
    <property type="project" value="InterPro"/>
</dbReference>
<dbReference type="Pfam" id="PF04940">
    <property type="entry name" value="BLUF"/>
    <property type="match status" value="1"/>
</dbReference>
<keyword evidence="3" id="KW-1185">Reference proteome</keyword>
<evidence type="ECO:0000259" key="1">
    <source>
        <dbReference type="PROSITE" id="PS50925"/>
    </source>
</evidence>
<dbReference type="InterPro" id="IPR007024">
    <property type="entry name" value="BLUF_domain"/>
</dbReference>
<feature type="domain" description="BLUF" evidence="1">
    <location>
        <begin position="5"/>
        <end position="96"/>
    </location>
</feature>
<evidence type="ECO:0000313" key="2">
    <source>
        <dbReference type="EMBL" id="EAR60172.1"/>
    </source>
</evidence>
<dbReference type="RefSeq" id="WP_007020013.1">
    <property type="nucleotide sequence ID" value="NZ_CH724125.1"/>
</dbReference>
<dbReference type="Gene3D" id="3.30.70.100">
    <property type="match status" value="1"/>
</dbReference>
<dbReference type="SMART" id="SM01034">
    <property type="entry name" value="BLUF"/>
    <property type="match status" value="1"/>
</dbReference>
<protein>
    <recommendedName>
        <fullName evidence="1">BLUF domain-containing protein</fullName>
    </recommendedName>
</protein>
<reference evidence="2 3" key="1">
    <citation type="submission" date="2006-02" db="EMBL/GenBank/DDBJ databases">
        <authorList>
            <person name="Pinhassi J."/>
            <person name="Pedros-Alio C."/>
            <person name="Ferriera S."/>
            <person name="Johnson J."/>
            <person name="Kravitz S."/>
            <person name="Halpern A."/>
            <person name="Remington K."/>
            <person name="Beeson K."/>
            <person name="Tran B."/>
            <person name="Rogers Y.-H."/>
            <person name="Friedman R."/>
            <person name="Venter J.C."/>
        </authorList>
    </citation>
    <scope>NUCLEOTIDE SEQUENCE [LARGE SCALE GENOMIC DNA]</scope>
    <source>
        <strain evidence="2 3">MED92</strain>
    </source>
</reference>
<dbReference type="OrthoDB" id="557705at2"/>
<accession>A0A7U8GRG2</accession>
<dbReference type="SUPFAM" id="SSF54975">
    <property type="entry name" value="Acylphosphatase/BLUF domain-like"/>
    <property type="match status" value="1"/>
</dbReference>
<sequence length="142" mass="16290">MSVGNVRVIYCSTVTSSLKKDNFIELVRASVINNKNLNITGILLFNGRYFFQVLEGDNGVVNKLLDKINGDDRHAEIDILSRRAIDSRLFPKWSMELIDANNDFFKETYGGEFNPYLFTDQQSLECATNAKAWRMRRLQEAS</sequence>
<proteinExistence type="predicted"/>
<dbReference type="AlphaFoldDB" id="A0A7U8GRG2"/>
<dbReference type="PROSITE" id="PS50925">
    <property type="entry name" value="BLUF"/>
    <property type="match status" value="1"/>
</dbReference>
<dbReference type="Proteomes" id="UP000002171">
    <property type="component" value="Unassembled WGS sequence"/>
</dbReference>
<dbReference type="EMBL" id="AAOW01000022">
    <property type="protein sequence ID" value="EAR60172.1"/>
    <property type="molecule type" value="Genomic_DNA"/>
</dbReference>